<protein>
    <submittedName>
        <fullName evidence="1">Uncharacterized protein</fullName>
    </submittedName>
</protein>
<comment type="caution">
    <text evidence="1">The sequence shown here is derived from an EMBL/GenBank/DDBJ whole genome shotgun (WGS) entry which is preliminary data.</text>
</comment>
<evidence type="ECO:0000313" key="2">
    <source>
        <dbReference type="Proteomes" id="UP000770661"/>
    </source>
</evidence>
<dbReference type="AlphaFoldDB" id="A0A8J4Y1D9"/>
<dbReference type="EMBL" id="JACEEZ010016432">
    <property type="protein sequence ID" value="KAG0718212.1"/>
    <property type="molecule type" value="Genomic_DNA"/>
</dbReference>
<organism evidence="1 2">
    <name type="scientific">Chionoecetes opilio</name>
    <name type="common">Atlantic snow crab</name>
    <name type="synonym">Cancer opilio</name>
    <dbReference type="NCBI Taxonomy" id="41210"/>
    <lineage>
        <taxon>Eukaryota</taxon>
        <taxon>Metazoa</taxon>
        <taxon>Ecdysozoa</taxon>
        <taxon>Arthropoda</taxon>
        <taxon>Crustacea</taxon>
        <taxon>Multicrustacea</taxon>
        <taxon>Malacostraca</taxon>
        <taxon>Eumalacostraca</taxon>
        <taxon>Eucarida</taxon>
        <taxon>Decapoda</taxon>
        <taxon>Pleocyemata</taxon>
        <taxon>Brachyura</taxon>
        <taxon>Eubrachyura</taxon>
        <taxon>Majoidea</taxon>
        <taxon>Majidae</taxon>
        <taxon>Chionoecetes</taxon>
    </lineage>
</organism>
<gene>
    <name evidence="1" type="ORF">GWK47_052867</name>
</gene>
<dbReference type="OrthoDB" id="6129382at2759"/>
<evidence type="ECO:0000313" key="1">
    <source>
        <dbReference type="EMBL" id="KAG0718212.1"/>
    </source>
</evidence>
<name>A0A8J4Y1D9_CHIOP</name>
<reference evidence="1" key="1">
    <citation type="submission" date="2020-07" db="EMBL/GenBank/DDBJ databases">
        <title>The High-quality genome of the commercially important snow crab, Chionoecetes opilio.</title>
        <authorList>
            <person name="Jeong J.-H."/>
            <person name="Ryu S."/>
        </authorList>
    </citation>
    <scope>NUCLEOTIDE SEQUENCE</scope>
    <source>
        <strain evidence="1">MADBK_172401_WGS</strain>
        <tissue evidence="1">Digestive gland</tissue>
    </source>
</reference>
<proteinExistence type="predicted"/>
<dbReference type="Proteomes" id="UP000770661">
    <property type="component" value="Unassembled WGS sequence"/>
</dbReference>
<keyword evidence="2" id="KW-1185">Reference proteome</keyword>
<sequence>MDTDFQEMADNREPKFISQEMLHDLARDLDLPKEKVKSLDLVSRNGICYKKEFSSPRFVVDHKELSSFFKMEHKLSQELKKDRTAAKRRFTRKVNIFKEAHGAATSGEVLRHMYEKVDESFKVVDAANEEVIALLKESEPCDEHERYITDLEIVKHEVYSILVADAGKVKQKPTLAIKKLEPPKFCGSIRAFPTFLKDYERLVVSQQGMDL</sequence>
<accession>A0A8J4Y1D9</accession>